<keyword evidence="1" id="KW-0812">Transmembrane</keyword>
<evidence type="ECO:0000256" key="1">
    <source>
        <dbReference type="SAM" id="Phobius"/>
    </source>
</evidence>
<sequence length="563" mass="59357">MQGRIANASLSRPLARFFRCQDGFLSVVMAILLPAMIMVAGIAIDLSDLNAQRKAVQSQADLAALSGVRNLSTASTTRAAAARTLVQSEIYDIRPPAADHILFGRLAAGDFVANPDQSHLDGVTAVKVVATSPARFPVLGRFFLRDAPPLVTRSAVAVVDPRVSFALSNCLLSLRLLNGLLEPLLGADMDLLCSGHGLRINAVSLMNQLALRGELLAPDTTYGDILDAELPLIDILEAAYGQTGLAAELAAPVFASERLRLGDFLHLAPGLREVQVTNTLLPPLELHISDVVFGALEVLGARIVDLDARLSLGTFAGAGISVQISEPRVIVLGAHPGSRDARAQSAQIRIAVDGLHLSSLLRLSLGINLANSTATLAAQGRQCSRVGTDTAAVFAPVTAELLNVDASLRLLGLPLDRPLAPVKSLKLMESSDTRIRFTHDEVAQGKVKEIRADHYQIDVHGLQQITGAVADLIGAFRAETGGKASDHACRLLTGCVLASSARGLGNLLDPVTEALAVSQDNLGKPGTTEGGLLRTLLEDVLGFAFVETQIEVLAVSCSYKLAL</sequence>
<evidence type="ECO:0000259" key="2">
    <source>
        <dbReference type="Pfam" id="PF13400"/>
    </source>
</evidence>
<dbReference type="InterPro" id="IPR028087">
    <property type="entry name" value="Tad_N"/>
</dbReference>
<gene>
    <name evidence="3" type="ORF">SAMN04487940_12131</name>
</gene>
<keyword evidence="1" id="KW-1133">Transmembrane helix</keyword>
<dbReference type="AlphaFoldDB" id="A0A975ZQE7"/>
<dbReference type="Proteomes" id="UP000182932">
    <property type="component" value="Unassembled WGS sequence"/>
</dbReference>
<keyword evidence="1" id="KW-0472">Membrane</keyword>
<organism evidence="3 4">
    <name type="scientific">Marinovum algicola</name>
    <dbReference type="NCBI Taxonomy" id="42444"/>
    <lineage>
        <taxon>Bacteria</taxon>
        <taxon>Pseudomonadati</taxon>
        <taxon>Pseudomonadota</taxon>
        <taxon>Alphaproteobacteria</taxon>
        <taxon>Rhodobacterales</taxon>
        <taxon>Roseobacteraceae</taxon>
        <taxon>Marinovum</taxon>
    </lineage>
</organism>
<reference evidence="3 4" key="1">
    <citation type="submission" date="2016-10" db="EMBL/GenBank/DDBJ databases">
        <authorList>
            <person name="Varghese N."/>
            <person name="Submissions S."/>
        </authorList>
    </citation>
    <scope>NUCLEOTIDE SEQUENCE [LARGE SCALE GENOMIC DNA]</scope>
    <source>
        <strain evidence="3 4">FF3</strain>
    </source>
</reference>
<dbReference type="EMBL" id="FNYY01000021">
    <property type="protein sequence ID" value="SEK04985.1"/>
    <property type="molecule type" value="Genomic_DNA"/>
</dbReference>
<dbReference type="Pfam" id="PF13400">
    <property type="entry name" value="Tad"/>
    <property type="match status" value="1"/>
</dbReference>
<feature type="transmembrane region" description="Helical" evidence="1">
    <location>
        <begin position="24"/>
        <end position="44"/>
    </location>
</feature>
<name>A0A975ZQE7_9RHOB</name>
<comment type="caution">
    <text evidence="3">The sequence shown here is derived from an EMBL/GenBank/DDBJ whole genome shotgun (WGS) entry which is preliminary data.</text>
</comment>
<evidence type="ECO:0000313" key="4">
    <source>
        <dbReference type="Proteomes" id="UP000182932"/>
    </source>
</evidence>
<feature type="domain" description="Putative Flp pilus-assembly TadG-like N-terminal" evidence="2">
    <location>
        <begin position="26"/>
        <end position="69"/>
    </location>
</feature>
<keyword evidence="4" id="KW-1185">Reference proteome</keyword>
<accession>A0A975ZQE7</accession>
<evidence type="ECO:0000313" key="3">
    <source>
        <dbReference type="EMBL" id="SEK04985.1"/>
    </source>
</evidence>
<protein>
    <submittedName>
        <fullName evidence="3">Flp pilus-assembly TadE/G-like</fullName>
    </submittedName>
</protein>
<proteinExistence type="predicted"/>